<feature type="domain" description="Azaphilone pigments biosynthesis cluster protein L N-terminal" evidence="2">
    <location>
        <begin position="164"/>
        <end position="297"/>
    </location>
</feature>
<organism evidence="3 4">
    <name type="scientific">Dactylonectria macrodidyma</name>
    <dbReference type="NCBI Taxonomy" id="307937"/>
    <lineage>
        <taxon>Eukaryota</taxon>
        <taxon>Fungi</taxon>
        <taxon>Dikarya</taxon>
        <taxon>Ascomycota</taxon>
        <taxon>Pezizomycotina</taxon>
        <taxon>Sordariomycetes</taxon>
        <taxon>Hypocreomycetidae</taxon>
        <taxon>Hypocreales</taxon>
        <taxon>Nectriaceae</taxon>
        <taxon>Dactylonectria</taxon>
    </lineage>
</organism>
<keyword evidence="4" id="KW-1185">Reference proteome</keyword>
<protein>
    <recommendedName>
        <fullName evidence="2">Azaphilone pigments biosynthesis cluster protein L N-terminal domain-containing protein</fullName>
    </recommendedName>
</protein>
<sequence length="460" mass="50904">MEHDRLKLGHQWQCTNLDRESQELWTVILDKDTREGDSGSWVFNATSGEMIGHIVAASTETGSTLIIPAFQVLEDLHERFGGSWRPITNADSILVHTSTAVAQQSSAQQSFPGVLAVGGFALKAIMTLHGNIRSLKSQNKDAPSAQGGTQRPDWGVEFTSGDNCQQSNSRLRSPQESTSTLCDTSRPSVRDWIQQKYLQGDINDFKAMLAAHKATINIALAMQTCNRIAAVSPEVLEDYKEIICDTTTDLNIHLKALQEKIDRIQAGDATAVDDVAIEWQAMMDEKESTQRGLNMCAQLSAQIAKFETASVEHLQFSERPSAREYVKNSRGEARGTIQSLVARLQTHEALISRQLDAIRLNDAFPEPVAEQLVRLQQTRESISQCIQIVSEAGESANERSNVFEDITLADNSNAFSVSTVNELVIARRLNLSDRSRHFGGQVTDDTMQKYCSSCTDRCRA</sequence>
<dbReference type="Proteomes" id="UP000738349">
    <property type="component" value="Unassembled WGS sequence"/>
</dbReference>
<evidence type="ECO:0000313" key="3">
    <source>
        <dbReference type="EMBL" id="KAH7124608.1"/>
    </source>
</evidence>
<evidence type="ECO:0000256" key="1">
    <source>
        <dbReference type="SAM" id="MobiDB-lite"/>
    </source>
</evidence>
<feature type="region of interest" description="Disordered" evidence="1">
    <location>
        <begin position="136"/>
        <end position="184"/>
    </location>
</feature>
<gene>
    <name evidence="3" type="ORF">EDB81DRAFT_951625</name>
</gene>
<dbReference type="EMBL" id="JAGMUV010000021">
    <property type="protein sequence ID" value="KAH7124608.1"/>
    <property type="molecule type" value="Genomic_DNA"/>
</dbReference>
<dbReference type="OrthoDB" id="5068804at2759"/>
<comment type="caution">
    <text evidence="3">The sequence shown here is derived from an EMBL/GenBank/DDBJ whole genome shotgun (WGS) entry which is preliminary data.</text>
</comment>
<evidence type="ECO:0000259" key="2">
    <source>
        <dbReference type="Pfam" id="PF17111"/>
    </source>
</evidence>
<dbReference type="AlphaFoldDB" id="A0A9P9IJM0"/>
<feature type="compositionally biased region" description="Polar residues" evidence="1">
    <location>
        <begin position="160"/>
        <end position="184"/>
    </location>
</feature>
<proteinExistence type="predicted"/>
<accession>A0A9P9IJM0</accession>
<feature type="compositionally biased region" description="Polar residues" evidence="1">
    <location>
        <begin position="136"/>
        <end position="149"/>
    </location>
</feature>
<evidence type="ECO:0000313" key="4">
    <source>
        <dbReference type="Proteomes" id="UP000738349"/>
    </source>
</evidence>
<dbReference type="Pfam" id="PF17111">
    <property type="entry name" value="PigL_N"/>
    <property type="match status" value="1"/>
</dbReference>
<reference evidence="3" key="1">
    <citation type="journal article" date="2021" name="Nat. Commun.">
        <title>Genetic determinants of endophytism in the Arabidopsis root mycobiome.</title>
        <authorList>
            <person name="Mesny F."/>
            <person name="Miyauchi S."/>
            <person name="Thiergart T."/>
            <person name="Pickel B."/>
            <person name="Atanasova L."/>
            <person name="Karlsson M."/>
            <person name="Huettel B."/>
            <person name="Barry K.W."/>
            <person name="Haridas S."/>
            <person name="Chen C."/>
            <person name="Bauer D."/>
            <person name="Andreopoulos W."/>
            <person name="Pangilinan J."/>
            <person name="LaButti K."/>
            <person name="Riley R."/>
            <person name="Lipzen A."/>
            <person name="Clum A."/>
            <person name="Drula E."/>
            <person name="Henrissat B."/>
            <person name="Kohler A."/>
            <person name="Grigoriev I.V."/>
            <person name="Martin F.M."/>
            <person name="Hacquard S."/>
        </authorList>
    </citation>
    <scope>NUCLEOTIDE SEQUENCE</scope>
    <source>
        <strain evidence="3">MPI-CAGE-AT-0147</strain>
    </source>
</reference>
<name>A0A9P9IJM0_9HYPO</name>
<dbReference type="InterPro" id="IPR031348">
    <property type="entry name" value="PigL_N"/>
</dbReference>